<sequence length="85" mass="9810">MNWWGAFLEANVPTEEGSKSELAFGWKVVVLGYGCGVMLGLAMGYFVFQTDKPNWVVKLVEDYLHQRQSTRPKIAYRNNGRRRIK</sequence>
<keyword evidence="1" id="KW-0472">Membrane</keyword>
<evidence type="ECO:0000313" key="3">
    <source>
        <dbReference type="Proteomes" id="UP001396334"/>
    </source>
</evidence>
<reference evidence="2 3" key="1">
    <citation type="journal article" date="2024" name="G3 (Bethesda)">
        <title>Genome assembly of Hibiscus sabdariffa L. provides insights into metabolisms of medicinal natural products.</title>
        <authorList>
            <person name="Kim T."/>
        </authorList>
    </citation>
    <scope>NUCLEOTIDE SEQUENCE [LARGE SCALE GENOMIC DNA]</scope>
    <source>
        <strain evidence="2">TK-2024</strain>
        <tissue evidence="2">Old leaves</tissue>
    </source>
</reference>
<accession>A0ABR2U960</accession>
<keyword evidence="1" id="KW-1133">Transmembrane helix</keyword>
<evidence type="ECO:0000313" key="2">
    <source>
        <dbReference type="EMBL" id="KAK9046260.1"/>
    </source>
</evidence>
<gene>
    <name evidence="2" type="ORF">V6N11_052153</name>
</gene>
<organism evidence="2 3">
    <name type="scientific">Hibiscus sabdariffa</name>
    <name type="common">roselle</name>
    <dbReference type="NCBI Taxonomy" id="183260"/>
    <lineage>
        <taxon>Eukaryota</taxon>
        <taxon>Viridiplantae</taxon>
        <taxon>Streptophyta</taxon>
        <taxon>Embryophyta</taxon>
        <taxon>Tracheophyta</taxon>
        <taxon>Spermatophyta</taxon>
        <taxon>Magnoliopsida</taxon>
        <taxon>eudicotyledons</taxon>
        <taxon>Gunneridae</taxon>
        <taxon>Pentapetalae</taxon>
        <taxon>rosids</taxon>
        <taxon>malvids</taxon>
        <taxon>Malvales</taxon>
        <taxon>Malvaceae</taxon>
        <taxon>Malvoideae</taxon>
        <taxon>Hibiscus</taxon>
    </lineage>
</organism>
<keyword evidence="3" id="KW-1185">Reference proteome</keyword>
<feature type="transmembrane region" description="Helical" evidence="1">
    <location>
        <begin position="24"/>
        <end position="48"/>
    </location>
</feature>
<proteinExistence type="predicted"/>
<comment type="caution">
    <text evidence="2">The sequence shown here is derived from an EMBL/GenBank/DDBJ whole genome shotgun (WGS) entry which is preliminary data.</text>
</comment>
<dbReference type="Proteomes" id="UP001396334">
    <property type="component" value="Unassembled WGS sequence"/>
</dbReference>
<dbReference type="EMBL" id="JBBPBN010000001">
    <property type="protein sequence ID" value="KAK9046260.1"/>
    <property type="molecule type" value="Genomic_DNA"/>
</dbReference>
<name>A0ABR2U960_9ROSI</name>
<protein>
    <submittedName>
        <fullName evidence="2">Uncharacterized protein</fullName>
    </submittedName>
</protein>
<evidence type="ECO:0000256" key="1">
    <source>
        <dbReference type="SAM" id="Phobius"/>
    </source>
</evidence>
<keyword evidence="1" id="KW-0812">Transmembrane</keyword>